<evidence type="ECO:0000313" key="3">
    <source>
        <dbReference type="Proteomes" id="UP001206692"/>
    </source>
</evidence>
<keyword evidence="3" id="KW-1185">Reference proteome</keyword>
<dbReference type="RefSeq" id="WP_062412140.1">
    <property type="nucleotide sequence ID" value="NZ_JAJCIO010000005.1"/>
</dbReference>
<organism evidence="2 3">
    <name type="scientific">Megasphaera massiliensis</name>
    <dbReference type="NCBI Taxonomy" id="1232428"/>
    <lineage>
        <taxon>Bacteria</taxon>
        <taxon>Bacillati</taxon>
        <taxon>Bacillota</taxon>
        <taxon>Negativicutes</taxon>
        <taxon>Veillonellales</taxon>
        <taxon>Veillonellaceae</taxon>
        <taxon>Megasphaera</taxon>
    </lineage>
</organism>
<dbReference type="Proteomes" id="UP001206692">
    <property type="component" value="Unassembled WGS sequence"/>
</dbReference>
<name>A0ABT1SRP3_9FIRM</name>
<evidence type="ECO:0000313" key="2">
    <source>
        <dbReference type="EMBL" id="MCQ5342484.1"/>
    </source>
</evidence>
<proteinExistence type="predicted"/>
<dbReference type="Pfam" id="PF12641">
    <property type="entry name" value="Flavodoxin_3"/>
    <property type="match status" value="1"/>
</dbReference>
<feature type="domain" description="Flavodoxin-like" evidence="1">
    <location>
        <begin position="4"/>
        <end position="108"/>
    </location>
</feature>
<protein>
    <submittedName>
        <fullName evidence="2">Flavodoxin family protein</fullName>
    </submittedName>
</protein>
<dbReference type="InterPro" id="IPR008254">
    <property type="entry name" value="Flavodoxin/NO_synth"/>
</dbReference>
<dbReference type="InterPro" id="IPR029039">
    <property type="entry name" value="Flavoprotein-like_sf"/>
</dbReference>
<dbReference type="PROSITE" id="PS00201">
    <property type="entry name" value="FLAVODOXIN"/>
    <property type="match status" value="1"/>
</dbReference>
<comment type="caution">
    <text evidence="2">The sequence shown here is derived from an EMBL/GenBank/DDBJ whole genome shotgun (WGS) entry which is preliminary data.</text>
</comment>
<dbReference type="InterPro" id="IPR001226">
    <property type="entry name" value="Flavodoxin_CS"/>
</dbReference>
<dbReference type="SUPFAM" id="SSF52218">
    <property type="entry name" value="Flavoproteins"/>
    <property type="match status" value="1"/>
</dbReference>
<sequence length="151" mass="16920">MKALVLYSSETGRTKKLAEAVLSVLPANTDFLPMEEAPESFDDYDIVFAGIWFLNLKLDEKSRSLLPRLKAKKVALFATMHRDLFSDDISKNLRQAVELLPEGVWVAGTHVVYVDESMAEIPLGVDELLDTETVKNFAENTYSRIENNPAA</sequence>
<evidence type="ECO:0000259" key="1">
    <source>
        <dbReference type="Pfam" id="PF12641"/>
    </source>
</evidence>
<gene>
    <name evidence="2" type="ORF">NE675_05490</name>
</gene>
<reference evidence="2 3" key="1">
    <citation type="submission" date="2022-06" db="EMBL/GenBank/DDBJ databases">
        <title>Isolation of gut microbiota from human fecal samples.</title>
        <authorList>
            <person name="Pamer E.G."/>
            <person name="Barat B."/>
            <person name="Waligurski E."/>
            <person name="Medina S."/>
            <person name="Paddock L."/>
            <person name="Mostad J."/>
        </authorList>
    </citation>
    <scope>NUCLEOTIDE SEQUENCE [LARGE SCALE GENOMIC DNA]</scope>
    <source>
        <strain evidence="2 3">DFI.1.1</strain>
    </source>
</reference>
<dbReference type="Gene3D" id="3.40.50.360">
    <property type="match status" value="1"/>
</dbReference>
<accession>A0ABT1SRP3</accession>
<dbReference type="EMBL" id="JANGEW010000008">
    <property type="protein sequence ID" value="MCQ5342484.1"/>
    <property type="molecule type" value="Genomic_DNA"/>
</dbReference>